<dbReference type="InterPro" id="IPR048876">
    <property type="entry name" value="BipA_C"/>
</dbReference>
<dbReference type="Pfam" id="PF00009">
    <property type="entry name" value="GTP_EFTU"/>
    <property type="match status" value="1"/>
</dbReference>
<comment type="subunit">
    <text evidence="3">Monomer.</text>
</comment>
<feature type="domain" description="Tr-type G" evidence="4">
    <location>
        <begin position="15"/>
        <end position="236"/>
    </location>
</feature>
<dbReference type="CDD" id="cd01891">
    <property type="entry name" value="TypA_BipA"/>
    <property type="match status" value="1"/>
</dbReference>
<keyword evidence="3" id="KW-0690">Ribosome biogenesis</keyword>
<gene>
    <name evidence="3" type="primary">bipA</name>
    <name evidence="5" type="ORF">GCM10025865_02480</name>
</gene>
<feature type="binding site" evidence="3">
    <location>
        <begin position="151"/>
        <end position="154"/>
    </location>
    <ligand>
        <name>GTP</name>
        <dbReference type="ChEBI" id="CHEBI:37565"/>
    </ligand>
</feature>
<dbReference type="InterPro" id="IPR000640">
    <property type="entry name" value="EFG_V-like"/>
</dbReference>
<dbReference type="Gene3D" id="3.40.50.300">
    <property type="entry name" value="P-loop containing nucleotide triphosphate hydrolases"/>
    <property type="match status" value="1"/>
</dbReference>
<dbReference type="Proteomes" id="UP001321475">
    <property type="component" value="Chromosome"/>
</dbReference>
<dbReference type="SMART" id="SM00838">
    <property type="entry name" value="EFG_C"/>
    <property type="match status" value="1"/>
</dbReference>
<keyword evidence="3" id="KW-0820">tRNA-binding</keyword>
<dbReference type="Pfam" id="PF21018">
    <property type="entry name" value="BipA_C"/>
    <property type="match status" value="1"/>
</dbReference>
<dbReference type="RefSeq" id="WP_286218245.1">
    <property type="nucleotide sequence ID" value="NZ_AP027729.1"/>
</dbReference>
<dbReference type="InterPro" id="IPR047041">
    <property type="entry name" value="BipA_GTP-bd_dom"/>
</dbReference>
<dbReference type="InterPro" id="IPR006298">
    <property type="entry name" value="BipA"/>
</dbReference>
<dbReference type="NCBIfam" id="TIGR00231">
    <property type="entry name" value="small_GTP"/>
    <property type="match status" value="1"/>
</dbReference>
<protein>
    <recommendedName>
        <fullName evidence="3">Large ribosomal subunit assembly factor BipA</fullName>
        <ecNumber evidence="3">3.6.5.-</ecNumber>
    </recommendedName>
    <alternativeName>
        <fullName evidence="3">GTP-binding protein BipA</fullName>
    </alternativeName>
</protein>
<evidence type="ECO:0000256" key="2">
    <source>
        <dbReference type="ARBA" id="ARBA00023134"/>
    </source>
</evidence>
<proteinExistence type="inferred from homology"/>
<dbReference type="NCBIfam" id="TIGR01394">
    <property type="entry name" value="TypA_BipA"/>
    <property type="match status" value="1"/>
</dbReference>
<keyword evidence="3" id="KW-0378">Hydrolase</keyword>
<dbReference type="InterPro" id="IPR000795">
    <property type="entry name" value="T_Tr_GTP-bd_dom"/>
</dbReference>
<comment type="similarity">
    <text evidence="3">Belongs to the TRAFAC class translation factor GTPase superfamily. Classic translation factor GTPase family. BipA subfamily.</text>
</comment>
<dbReference type="SUPFAM" id="SSF52540">
    <property type="entry name" value="P-loop containing nucleoside triphosphate hydrolases"/>
    <property type="match status" value="1"/>
</dbReference>
<dbReference type="HAMAP" id="MF_00849">
    <property type="entry name" value="BipA"/>
    <property type="match status" value="1"/>
</dbReference>
<dbReference type="Gene3D" id="2.40.50.250">
    <property type="entry name" value="bipa protein"/>
    <property type="match status" value="1"/>
</dbReference>
<keyword evidence="1 3" id="KW-0547">Nucleotide-binding</keyword>
<dbReference type="CDD" id="cd03710">
    <property type="entry name" value="BipA_TypA_C"/>
    <property type="match status" value="1"/>
</dbReference>
<dbReference type="EMBL" id="AP027729">
    <property type="protein sequence ID" value="BDZ40949.1"/>
    <property type="molecule type" value="Genomic_DNA"/>
</dbReference>
<evidence type="ECO:0000259" key="4">
    <source>
        <dbReference type="PROSITE" id="PS51722"/>
    </source>
</evidence>
<accession>A0ABN6X882</accession>
<evidence type="ECO:0000256" key="1">
    <source>
        <dbReference type="ARBA" id="ARBA00022741"/>
    </source>
</evidence>
<keyword evidence="3" id="KW-0963">Cytoplasm</keyword>
<dbReference type="EC" id="3.6.5.-" evidence="3"/>
<dbReference type="InterPro" id="IPR035651">
    <property type="entry name" value="BipA_V"/>
</dbReference>
<keyword evidence="3" id="KW-0699">rRNA-binding</keyword>
<dbReference type="Pfam" id="PF03144">
    <property type="entry name" value="GTP_EFTU_D2"/>
    <property type="match status" value="1"/>
</dbReference>
<evidence type="ECO:0000313" key="6">
    <source>
        <dbReference type="Proteomes" id="UP001321475"/>
    </source>
</evidence>
<keyword evidence="3" id="KW-0694">RNA-binding</keyword>
<dbReference type="Pfam" id="PF00679">
    <property type="entry name" value="EFG_C"/>
    <property type="match status" value="1"/>
</dbReference>
<dbReference type="SUPFAM" id="SSF54980">
    <property type="entry name" value="EF-G C-terminal domain-like"/>
    <property type="match status" value="2"/>
</dbReference>
<dbReference type="InterPro" id="IPR047043">
    <property type="entry name" value="BipA_III"/>
</dbReference>
<name>A0ABN6X882_9CELL</name>
<evidence type="ECO:0000313" key="5">
    <source>
        <dbReference type="EMBL" id="BDZ40949.1"/>
    </source>
</evidence>
<comment type="catalytic activity">
    <reaction evidence="3">
        <text>GTP + H2O = GDP + phosphate + H(+)</text>
        <dbReference type="Rhea" id="RHEA:19669"/>
        <dbReference type="ChEBI" id="CHEBI:15377"/>
        <dbReference type="ChEBI" id="CHEBI:15378"/>
        <dbReference type="ChEBI" id="CHEBI:37565"/>
        <dbReference type="ChEBI" id="CHEBI:43474"/>
        <dbReference type="ChEBI" id="CHEBI:58189"/>
    </reaction>
</comment>
<dbReference type="InterPro" id="IPR004161">
    <property type="entry name" value="EFTu-like_2"/>
</dbReference>
<dbReference type="InterPro" id="IPR009000">
    <property type="entry name" value="Transl_B-barrel_sf"/>
</dbReference>
<dbReference type="Gene3D" id="3.30.70.870">
    <property type="entry name" value="Elongation Factor G (Translational Gtpase), domain 3"/>
    <property type="match status" value="1"/>
</dbReference>
<keyword evidence="2 3" id="KW-0342">GTP-binding</keyword>
<reference evidence="6" key="1">
    <citation type="journal article" date="2019" name="Int. J. Syst. Evol. Microbiol.">
        <title>The Global Catalogue of Microorganisms (GCM) 10K type strain sequencing project: providing services to taxonomists for standard genome sequencing and annotation.</title>
        <authorList>
            <consortium name="The Broad Institute Genomics Platform"/>
            <consortium name="The Broad Institute Genome Sequencing Center for Infectious Disease"/>
            <person name="Wu L."/>
            <person name="Ma J."/>
        </authorList>
    </citation>
    <scope>NUCLEOTIDE SEQUENCE [LARGE SCALE GENOMIC DNA]</scope>
    <source>
        <strain evidence="6">NBRC 108565</strain>
    </source>
</reference>
<dbReference type="PANTHER" id="PTHR42908">
    <property type="entry name" value="TRANSLATION ELONGATION FACTOR-RELATED"/>
    <property type="match status" value="1"/>
</dbReference>
<dbReference type="InterPro" id="IPR047042">
    <property type="entry name" value="BipA_II"/>
</dbReference>
<dbReference type="CDD" id="cd03691">
    <property type="entry name" value="BipA_TypA_II"/>
    <property type="match status" value="1"/>
</dbReference>
<comment type="subcellular location">
    <subcellularLocation>
        <location evidence="3">Cytoplasm</location>
    </subcellularLocation>
    <text evidence="3">Binds to ribosomes.</text>
</comment>
<dbReference type="InterPro" id="IPR042116">
    <property type="entry name" value="TypA/BipA_C"/>
</dbReference>
<evidence type="ECO:0000256" key="3">
    <source>
        <dbReference type="HAMAP-Rule" id="MF_00849"/>
    </source>
</evidence>
<sequence length="646" mass="69891">MTVPSAAPSVRLVRSDLRNVAIVAHVDHGKTTLVDAMLHQAGSFTSHQHVDERAMDSGELEREKGITILAKNTAVRYAGPAAATVGQPDGVTINVIDTPGHADFGGEVERGLSMVDGVVLLVDASEGPLPQTRFVLRKALAAKLPVILVVNKVDRPDGRIEEVVAESTDLLLGLASDLADEVPDLDLDAILDVPVVYASAKAGRASIEQPDNGTLPADEDLEPLFLTILEKIPAPAYDEGAPLQAHVTNLDASPFLGRLALLRIFNGTITKGQTVAWARQDGTLQNVRITELLETKALERVSTDSAGPGDIVAVAGIEDITIGETLTDPDDPRPLPLITVDDPAISMTIGINTSPLAGKGGKGHKVTARQVKDRLDKELVGNVSLKVLPTERPDAWEVQGRGELALAILVEQMRREGFELTVGKPQVVTKMVDGKVHEPMERMTIDVPEEYLGSVTQLLAQRKGRMESMSNHGTGWVRMEFLVPARGLIGFRTRFLTDTRGTGIASSISEGYEAWAGPIETRVQGSLVADRAGVVTPFAMINLQERGAFFVDPTQEVYEGMIVGENSRAEDMDVNITKEKKLTNMRAASSDTFENLTPPRHLTLEESLEFAREDECVEVTPQFVRIRKVLLDSTDRARAAARLKRA</sequence>
<dbReference type="InterPro" id="IPR005225">
    <property type="entry name" value="Small_GTP-bd"/>
</dbReference>
<dbReference type="InterPro" id="IPR035647">
    <property type="entry name" value="EFG_III/V"/>
</dbReference>
<feature type="binding site" evidence="3">
    <location>
        <begin position="27"/>
        <end position="32"/>
    </location>
    <ligand>
        <name>GTP</name>
        <dbReference type="ChEBI" id="CHEBI:37565"/>
    </ligand>
</feature>
<dbReference type="CDD" id="cd16263">
    <property type="entry name" value="BipA_III"/>
    <property type="match status" value="1"/>
</dbReference>
<comment type="function">
    <text evidence="3">A 50S ribosomal subunit assembly protein with GTPase activity, required for 50S subunit assembly at low temperatures, may also play a role in translation. Binds GTP and analogs. Binds the 70S ribosome between the 30S and 50S subunits, in a similar position as ribosome-bound EF-G; it contacts a number of ribosomal proteins, both rRNAs and the A-site tRNA.</text>
</comment>
<dbReference type="SUPFAM" id="SSF50447">
    <property type="entry name" value="Translation proteins"/>
    <property type="match status" value="1"/>
</dbReference>
<dbReference type="PRINTS" id="PR00315">
    <property type="entry name" value="ELONGATNFCT"/>
</dbReference>
<dbReference type="InterPro" id="IPR027417">
    <property type="entry name" value="P-loop_NTPase"/>
</dbReference>
<dbReference type="PROSITE" id="PS51722">
    <property type="entry name" value="G_TR_2"/>
    <property type="match status" value="1"/>
</dbReference>
<dbReference type="Gene3D" id="2.40.30.10">
    <property type="entry name" value="Translation factors"/>
    <property type="match status" value="1"/>
</dbReference>
<keyword evidence="6" id="KW-1185">Reference proteome</keyword>
<dbReference type="Gene3D" id="3.30.70.240">
    <property type="match status" value="1"/>
</dbReference>
<dbReference type="PANTHER" id="PTHR42908:SF8">
    <property type="entry name" value="TR-TYPE G DOMAIN-CONTAINING PROTEIN"/>
    <property type="match status" value="1"/>
</dbReference>
<organism evidence="5 6">
    <name type="scientific">Paraoerskovia sediminicola</name>
    <dbReference type="NCBI Taxonomy" id="1138587"/>
    <lineage>
        <taxon>Bacteria</taxon>
        <taxon>Bacillati</taxon>
        <taxon>Actinomycetota</taxon>
        <taxon>Actinomycetes</taxon>
        <taxon>Micrococcales</taxon>
        <taxon>Cellulomonadaceae</taxon>
        <taxon>Paraoerskovia</taxon>
    </lineage>
</organism>